<dbReference type="EMBL" id="JAGQLN010000014">
    <property type="protein sequence ID" value="MCA9377032.1"/>
    <property type="molecule type" value="Genomic_DNA"/>
</dbReference>
<comment type="caution">
    <text evidence="2">The sequence shown here is derived from an EMBL/GenBank/DDBJ whole genome shotgun (WGS) entry which is preliminary data.</text>
</comment>
<name>A0A955I233_9BACT</name>
<feature type="transmembrane region" description="Helical" evidence="1">
    <location>
        <begin position="89"/>
        <end position="112"/>
    </location>
</feature>
<proteinExistence type="predicted"/>
<accession>A0A955I233</accession>
<keyword evidence="1" id="KW-0812">Transmembrane</keyword>
<evidence type="ECO:0000256" key="1">
    <source>
        <dbReference type="SAM" id="Phobius"/>
    </source>
</evidence>
<dbReference type="Proteomes" id="UP000741282">
    <property type="component" value="Unassembled WGS sequence"/>
</dbReference>
<dbReference type="AlphaFoldDB" id="A0A955I233"/>
<feature type="transmembrane region" description="Helical" evidence="1">
    <location>
        <begin position="118"/>
        <end position="138"/>
    </location>
</feature>
<gene>
    <name evidence="2" type="ORF">KC685_03875</name>
</gene>
<organism evidence="2 3">
    <name type="scientific">Candidatus Dojkabacteria bacterium</name>
    <dbReference type="NCBI Taxonomy" id="2099670"/>
    <lineage>
        <taxon>Bacteria</taxon>
        <taxon>Candidatus Dojkabacteria</taxon>
    </lineage>
</organism>
<keyword evidence="1" id="KW-1133">Transmembrane helix</keyword>
<evidence type="ECO:0000313" key="3">
    <source>
        <dbReference type="Proteomes" id="UP000741282"/>
    </source>
</evidence>
<sequence length="139" mass="16061">MESAQANKQILTNLPPVFLSFELDREPSLSKLISMFFSDFFDWWYIKMPLLLSKYASRVFEVVVDQTSVFLLMKTFFVPWHRDTKPVGYFMGIVMRILYIPIGLIMVLLSFVLAYGSVIAWLIIPLLAVVMLILTPFLG</sequence>
<evidence type="ECO:0000313" key="2">
    <source>
        <dbReference type="EMBL" id="MCA9377032.1"/>
    </source>
</evidence>
<protein>
    <submittedName>
        <fullName evidence="2">Uncharacterized protein</fullName>
    </submittedName>
</protein>
<keyword evidence="1" id="KW-0472">Membrane</keyword>
<reference evidence="2" key="2">
    <citation type="journal article" date="2021" name="Microbiome">
        <title>Successional dynamics and alternative stable states in a saline activated sludge microbial community over 9 years.</title>
        <authorList>
            <person name="Wang Y."/>
            <person name="Ye J."/>
            <person name="Ju F."/>
            <person name="Liu L."/>
            <person name="Boyd J.A."/>
            <person name="Deng Y."/>
            <person name="Parks D.H."/>
            <person name="Jiang X."/>
            <person name="Yin X."/>
            <person name="Woodcroft B.J."/>
            <person name="Tyson G.W."/>
            <person name="Hugenholtz P."/>
            <person name="Polz M.F."/>
            <person name="Zhang T."/>
        </authorList>
    </citation>
    <scope>NUCLEOTIDE SEQUENCE</scope>
    <source>
        <strain evidence="2">HKST-UBA17</strain>
    </source>
</reference>
<reference evidence="2" key="1">
    <citation type="submission" date="2020-04" db="EMBL/GenBank/DDBJ databases">
        <authorList>
            <person name="Zhang T."/>
        </authorList>
    </citation>
    <scope>NUCLEOTIDE SEQUENCE</scope>
    <source>
        <strain evidence="2">HKST-UBA17</strain>
    </source>
</reference>